<evidence type="ECO:0000256" key="1">
    <source>
        <dbReference type="ARBA" id="ARBA00022614"/>
    </source>
</evidence>
<comment type="caution">
    <text evidence="3">The sequence shown here is derived from an EMBL/GenBank/DDBJ whole genome shotgun (WGS) entry which is preliminary data.</text>
</comment>
<dbReference type="PANTHER" id="PTHR46652:SF3">
    <property type="entry name" value="LEUCINE-RICH REPEAT-CONTAINING PROTEIN 9"/>
    <property type="match status" value="1"/>
</dbReference>
<organism evidence="3 4">
    <name type="scientific">Vibrio nigripulchritudo SOn1</name>
    <dbReference type="NCBI Taxonomy" id="1238450"/>
    <lineage>
        <taxon>Bacteria</taxon>
        <taxon>Pseudomonadati</taxon>
        <taxon>Pseudomonadota</taxon>
        <taxon>Gammaproteobacteria</taxon>
        <taxon>Vibrionales</taxon>
        <taxon>Vibrionaceae</taxon>
        <taxon>Vibrio</taxon>
    </lineage>
</organism>
<dbReference type="InterPro" id="IPR050836">
    <property type="entry name" value="SDS22/Internalin_LRR"/>
</dbReference>
<evidence type="ECO:0000313" key="3">
    <source>
        <dbReference type="EMBL" id="CCO48878.1"/>
    </source>
</evidence>
<keyword evidence="2" id="KW-0677">Repeat</keyword>
<keyword evidence="1" id="KW-0433">Leucine-rich repeat</keyword>
<accession>A0AAV2VW86</accession>
<reference evidence="3 4" key="1">
    <citation type="journal article" date="2013" name="ISME J.">
        <title>Comparative genomics of pathogenic lineages of Vibrio nigripulchritudo identifies virulence-associated traits.</title>
        <authorList>
            <person name="Goudenege D."/>
            <person name="Labreuche Y."/>
            <person name="Krin E."/>
            <person name="Ansquer D."/>
            <person name="Mangenot S."/>
            <person name="Calteau A."/>
            <person name="Medigue C."/>
            <person name="Mazel D."/>
            <person name="Polz M.F."/>
            <person name="Le Roux F."/>
        </authorList>
    </citation>
    <scope>NUCLEOTIDE SEQUENCE [LARGE SCALE GENOMIC DNA]</scope>
    <source>
        <strain evidence="3 4">SOn1</strain>
    </source>
</reference>
<evidence type="ECO:0000313" key="4">
    <source>
        <dbReference type="Proteomes" id="UP000018211"/>
    </source>
</evidence>
<dbReference type="AlphaFoldDB" id="A0AAV2VW86"/>
<dbReference type="InterPro" id="IPR001611">
    <property type="entry name" value="Leu-rich_rpt"/>
</dbReference>
<dbReference type="SUPFAM" id="SSF52058">
    <property type="entry name" value="L domain-like"/>
    <property type="match status" value="1"/>
</dbReference>
<evidence type="ECO:0000256" key="2">
    <source>
        <dbReference type="ARBA" id="ARBA00022737"/>
    </source>
</evidence>
<dbReference type="Gene3D" id="3.80.10.10">
    <property type="entry name" value="Ribonuclease Inhibitor"/>
    <property type="match status" value="2"/>
</dbReference>
<dbReference type="InterPro" id="IPR032675">
    <property type="entry name" value="LRR_dom_sf"/>
</dbReference>
<dbReference type="Proteomes" id="UP000018211">
    <property type="component" value="Unassembled WGS sequence"/>
</dbReference>
<evidence type="ECO:0008006" key="5">
    <source>
        <dbReference type="Google" id="ProtNLM"/>
    </source>
</evidence>
<dbReference type="EMBL" id="CAOF01000162">
    <property type="protein sequence ID" value="CCO48878.1"/>
    <property type="molecule type" value="Genomic_DNA"/>
</dbReference>
<sequence>MATSTFSFKPYIDSKGLTVLKKLLLITFILFTFPTMGYEEKDRQRIASESEEIRRFLEVYKGNRGYAYVFEEGVNFKYLADSKSSKDNSSVVRRFQKASFNGGTYRIFYTHGTYRNHAVINSQGNIVQLVVSVEPTKNWNHKDLIGFISSLKNLEYLSIRFNDEAVDKIDLSKNNELRQVNLNKLSSGTVILPKVSMLEVLNSYSKKDIVFENIMYQENVKAMGISGGVFDLSEISNLKEIENLYLSYAKHIDSEAVVEISLSDLVNLERLYIPSGRNISAINLVKLKNLKILGLGGNNSYAHLTIPRNVEYLSSGGEINTKLPDLSRSKNLKTFISKKTSIKDLHGLSDLPHLEEVIIERSQLESMEGLRNLPSLKKLTINYGNLSKIDKLEGVDNLEELILTRNKIKEIKNVSHLSSLTFLRLFYNDIDSLDFNEVKDLAYCGIGLLYNPIENKLTDEDKKKLDNLYEYGNINGKQ</sequence>
<name>A0AAV2VW86_9VIBR</name>
<protein>
    <recommendedName>
        <fullName evidence="5">Leucine-rich repeat protein</fullName>
    </recommendedName>
</protein>
<gene>
    <name evidence="3" type="ORF">VIBNISOn1_680008</name>
</gene>
<dbReference type="PROSITE" id="PS51450">
    <property type="entry name" value="LRR"/>
    <property type="match status" value="1"/>
</dbReference>
<dbReference type="PANTHER" id="PTHR46652">
    <property type="entry name" value="LEUCINE-RICH REPEAT AND IQ DOMAIN-CONTAINING PROTEIN 1-RELATED"/>
    <property type="match status" value="1"/>
</dbReference>
<proteinExistence type="predicted"/>